<evidence type="ECO:0000313" key="2">
    <source>
        <dbReference type="EMBL" id="KND02465.1"/>
    </source>
</evidence>
<keyword evidence="3" id="KW-1185">Reference proteome</keyword>
<dbReference type="AlphaFoldDB" id="A0A0L0HND8"/>
<dbReference type="RefSeq" id="XP_016610504.1">
    <property type="nucleotide sequence ID" value="XM_016751215.1"/>
</dbReference>
<evidence type="ECO:0000256" key="1">
    <source>
        <dbReference type="SAM" id="MobiDB-lite"/>
    </source>
</evidence>
<protein>
    <submittedName>
        <fullName evidence="2">Uncharacterized protein</fullName>
    </submittedName>
</protein>
<sequence length="604" mass="67621">MATAASSLHSRSAQSMKSLLLSPPTVVHRPEYDPRYVDLSPAHREYMHARLYGSKRENRFLPRSNNEAKTHTANYADEQPPQWMSTMKRDFAPKRVDRGIMTKETTSVAEDIKRSHFTLEGPDGGELILKSRTKEDFPAQDPTAVSTESYKETQKKYQRYPIIYRDEEADVEKHQSTYKDTYHKPQLRTRFRSARQNKGITHISLGTDRVSYETTSGNALRALPPIPPADYERLGYKSNVLDCPDGEAPIWKSSAREAHDNIPANLDFDSLRPDMKATIKDLRSTHFTLGNDPTLPRQSQYTASFPPQNRSSQDVTPITPRGKFVPSHVLEEYDDDRRTGRTTSQEEFKSFEVVKRHSDREHQDRKRSDGTSSICFGADTDGRYRTITSTSYSAPTTAVTRPVLHAVPTATGHNLLQHDPAEPTPQSISQTCYKGVQDPLAYRASQKQSSDSRSYLRREHFLLGDEEKEGGVTGGTCQREAFKNPMAAGDTKHIRAAGVKVGSDTLATLDVGDKTGESLVTDYETTTHSTIGAFPYAPEPPQPIVHPASTAKAYMQPDLDTPVSLLGIGSEARALTTVTRQTYIPPEVMRYTQRIVPQSMAGNR</sequence>
<reference evidence="2 3" key="1">
    <citation type="submission" date="2009-08" db="EMBL/GenBank/DDBJ databases">
        <title>The Genome Sequence of Spizellomyces punctatus strain DAOM BR117.</title>
        <authorList>
            <consortium name="The Broad Institute Genome Sequencing Platform"/>
            <person name="Russ C."/>
            <person name="Cuomo C."/>
            <person name="Shea T."/>
            <person name="Young S.K."/>
            <person name="Zeng Q."/>
            <person name="Koehrsen M."/>
            <person name="Haas B."/>
            <person name="Borodovsky M."/>
            <person name="Guigo R."/>
            <person name="Alvarado L."/>
            <person name="Berlin A."/>
            <person name="Bochicchio J."/>
            <person name="Borenstein D."/>
            <person name="Chapman S."/>
            <person name="Chen Z."/>
            <person name="Engels R."/>
            <person name="Freedman E."/>
            <person name="Gellesch M."/>
            <person name="Goldberg J."/>
            <person name="Griggs A."/>
            <person name="Gujja S."/>
            <person name="Heiman D."/>
            <person name="Hepburn T."/>
            <person name="Howarth C."/>
            <person name="Jen D."/>
            <person name="Larson L."/>
            <person name="Lewis B."/>
            <person name="Mehta T."/>
            <person name="Park D."/>
            <person name="Pearson M."/>
            <person name="Roberts A."/>
            <person name="Saif S."/>
            <person name="Shenoy N."/>
            <person name="Sisk P."/>
            <person name="Stolte C."/>
            <person name="Sykes S."/>
            <person name="Thomson T."/>
            <person name="Walk T."/>
            <person name="White J."/>
            <person name="Yandava C."/>
            <person name="Burger G."/>
            <person name="Gray M.W."/>
            <person name="Holland P.W.H."/>
            <person name="King N."/>
            <person name="Lang F.B.F."/>
            <person name="Roger A.J."/>
            <person name="Ruiz-Trillo I."/>
            <person name="Lander E."/>
            <person name="Nusbaum C."/>
        </authorList>
    </citation>
    <scope>NUCLEOTIDE SEQUENCE [LARGE SCALE GENOMIC DNA]</scope>
    <source>
        <strain evidence="2 3">DAOM BR117</strain>
    </source>
</reference>
<name>A0A0L0HND8_SPIPD</name>
<dbReference type="VEuPathDB" id="FungiDB:SPPG_02928"/>
<dbReference type="OrthoDB" id="2096031at2759"/>
<feature type="compositionally biased region" description="Polar residues" evidence="1">
    <location>
        <begin position="296"/>
        <end position="316"/>
    </location>
</feature>
<proteinExistence type="predicted"/>
<dbReference type="InParanoid" id="A0A0L0HND8"/>
<accession>A0A0L0HND8</accession>
<feature type="region of interest" description="Disordered" evidence="1">
    <location>
        <begin position="286"/>
        <end position="379"/>
    </location>
</feature>
<feature type="compositionally biased region" description="Basic and acidic residues" evidence="1">
    <location>
        <begin position="329"/>
        <end position="369"/>
    </location>
</feature>
<organism evidence="2 3">
    <name type="scientific">Spizellomyces punctatus (strain DAOM BR117)</name>
    <dbReference type="NCBI Taxonomy" id="645134"/>
    <lineage>
        <taxon>Eukaryota</taxon>
        <taxon>Fungi</taxon>
        <taxon>Fungi incertae sedis</taxon>
        <taxon>Chytridiomycota</taxon>
        <taxon>Chytridiomycota incertae sedis</taxon>
        <taxon>Chytridiomycetes</taxon>
        <taxon>Spizellomycetales</taxon>
        <taxon>Spizellomycetaceae</taxon>
        <taxon>Spizellomyces</taxon>
    </lineage>
</organism>
<evidence type="ECO:0000313" key="3">
    <source>
        <dbReference type="Proteomes" id="UP000053201"/>
    </source>
</evidence>
<feature type="region of interest" description="Disordered" evidence="1">
    <location>
        <begin position="58"/>
        <end position="79"/>
    </location>
</feature>
<dbReference type="Proteomes" id="UP000053201">
    <property type="component" value="Unassembled WGS sequence"/>
</dbReference>
<dbReference type="GeneID" id="27686481"/>
<feature type="compositionally biased region" description="Basic and acidic residues" evidence="1">
    <location>
        <begin position="58"/>
        <end position="70"/>
    </location>
</feature>
<dbReference type="EMBL" id="KQ257453">
    <property type="protein sequence ID" value="KND02465.1"/>
    <property type="molecule type" value="Genomic_DNA"/>
</dbReference>
<gene>
    <name evidence="2" type="ORF">SPPG_02928</name>
</gene>